<dbReference type="PROSITE" id="PS51007">
    <property type="entry name" value="CYTC"/>
    <property type="match status" value="1"/>
</dbReference>
<gene>
    <name evidence="5" type="ORF">S01H4_16905</name>
</gene>
<evidence type="ECO:0000256" key="2">
    <source>
        <dbReference type="ARBA" id="ARBA00022723"/>
    </source>
</evidence>
<organism evidence="5">
    <name type="scientific">marine sediment metagenome</name>
    <dbReference type="NCBI Taxonomy" id="412755"/>
    <lineage>
        <taxon>unclassified sequences</taxon>
        <taxon>metagenomes</taxon>
        <taxon>ecological metagenomes</taxon>
    </lineage>
</organism>
<keyword evidence="3" id="KW-0408">Iron</keyword>
<accession>X1AC88</accession>
<name>X1AC88_9ZZZZ</name>
<dbReference type="Gene3D" id="1.10.760.10">
    <property type="entry name" value="Cytochrome c-like domain"/>
    <property type="match status" value="1"/>
</dbReference>
<feature type="domain" description="Cytochrome c" evidence="4">
    <location>
        <begin position="83"/>
        <end position="170"/>
    </location>
</feature>
<dbReference type="Pfam" id="PF13442">
    <property type="entry name" value="Cytochrome_CBB3"/>
    <property type="match status" value="1"/>
</dbReference>
<sequence>MKKIIFLALIAVAVILYGAYEALMYYDDYFIYGRMRETPAVRPYERPILIMEAGLVPFAGGELSYRIARAEDISSPLAIYDPQTIKAGQTVYQTYCAQCHGRNHNGKGTVGQSFHPLPGDLRSTQVQTRSDGALFQEISYGKPGGRQPALATTVSMNERWQVISYIKSLGLR</sequence>
<evidence type="ECO:0000259" key="4">
    <source>
        <dbReference type="PROSITE" id="PS51007"/>
    </source>
</evidence>
<evidence type="ECO:0000256" key="3">
    <source>
        <dbReference type="ARBA" id="ARBA00023004"/>
    </source>
</evidence>
<proteinExistence type="predicted"/>
<dbReference type="InterPro" id="IPR009056">
    <property type="entry name" value="Cyt_c-like_dom"/>
</dbReference>
<dbReference type="GO" id="GO:0009055">
    <property type="term" value="F:electron transfer activity"/>
    <property type="evidence" value="ECO:0007669"/>
    <property type="project" value="InterPro"/>
</dbReference>
<protein>
    <recommendedName>
        <fullName evidence="4">Cytochrome c domain-containing protein</fullName>
    </recommendedName>
</protein>
<keyword evidence="1" id="KW-0349">Heme</keyword>
<keyword evidence="2" id="KW-0479">Metal-binding</keyword>
<comment type="caution">
    <text evidence="5">The sequence shown here is derived from an EMBL/GenBank/DDBJ whole genome shotgun (WGS) entry which is preliminary data.</text>
</comment>
<dbReference type="GO" id="GO:0046872">
    <property type="term" value="F:metal ion binding"/>
    <property type="evidence" value="ECO:0007669"/>
    <property type="project" value="UniProtKB-KW"/>
</dbReference>
<dbReference type="GO" id="GO:0020037">
    <property type="term" value="F:heme binding"/>
    <property type="evidence" value="ECO:0007669"/>
    <property type="project" value="InterPro"/>
</dbReference>
<dbReference type="SUPFAM" id="SSF46626">
    <property type="entry name" value="Cytochrome c"/>
    <property type="match status" value="1"/>
</dbReference>
<evidence type="ECO:0000313" key="5">
    <source>
        <dbReference type="EMBL" id="GAG57741.1"/>
    </source>
</evidence>
<dbReference type="InterPro" id="IPR036909">
    <property type="entry name" value="Cyt_c-like_dom_sf"/>
</dbReference>
<reference evidence="5" key="1">
    <citation type="journal article" date="2014" name="Front. Microbiol.">
        <title>High frequency of phylogenetically diverse reductive dehalogenase-homologous genes in deep subseafloor sedimentary metagenomes.</title>
        <authorList>
            <person name="Kawai M."/>
            <person name="Futagami T."/>
            <person name="Toyoda A."/>
            <person name="Takaki Y."/>
            <person name="Nishi S."/>
            <person name="Hori S."/>
            <person name="Arai W."/>
            <person name="Tsubouchi T."/>
            <person name="Morono Y."/>
            <person name="Uchiyama I."/>
            <person name="Ito T."/>
            <person name="Fujiyama A."/>
            <person name="Inagaki F."/>
            <person name="Takami H."/>
        </authorList>
    </citation>
    <scope>NUCLEOTIDE SEQUENCE</scope>
    <source>
        <strain evidence="5">Expedition CK06-06</strain>
    </source>
</reference>
<dbReference type="AlphaFoldDB" id="X1AC88"/>
<evidence type="ECO:0000256" key="1">
    <source>
        <dbReference type="ARBA" id="ARBA00022617"/>
    </source>
</evidence>
<dbReference type="EMBL" id="BART01007427">
    <property type="protein sequence ID" value="GAG57741.1"/>
    <property type="molecule type" value="Genomic_DNA"/>
</dbReference>